<reference evidence="2" key="4">
    <citation type="journal article" date="2001" name="Nature">
        <title>Functional annotation of a full-length mouse cDNA collection.</title>
        <authorList>
            <consortium name="The RIKEN Genome Exploration Research Group Phase II Team and the FANTOM Consortium"/>
        </authorList>
    </citation>
    <scope>NUCLEOTIDE SEQUENCE</scope>
    <source>
        <strain evidence="2">C57BL/6J</strain>
        <tissue evidence="2">Cerebellum</tissue>
    </source>
</reference>
<evidence type="ECO:0000256" key="1">
    <source>
        <dbReference type="SAM" id="MobiDB-lite"/>
    </source>
</evidence>
<dbReference type="MGI" id="MGI:3708797">
    <property type="gene designation" value="Gm9901"/>
</dbReference>
<protein>
    <submittedName>
        <fullName evidence="2">Uncharacterized protein</fullName>
    </submittedName>
</protein>
<organism evidence="2">
    <name type="scientific">Mus musculus</name>
    <name type="common">Mouse</name>
    <dbReference type="NCBI Taxonomy" id="10090"/>
    <lineage>
        <taxon>Eukaryota</taxon>
        <taxon>Metazoa</taxon>
        <taxon>Chordata</taxon>
        <taxon>Craniata</taxon>
        <taxon>Vertebrata</taxon>
        <taxon>Euteleostomi</taxon>
        <taxon>Mammalia</taxon>
        <taxon>Eutheria</taxon>
        <taxon>Euarchontoglires</taxon>
        <taxon>Glires</taxon>
        <taxon>Rodentia</taxon>
        <taxon>Myomorpha</taxon>
        <taxon>Muroidea</taxon>
        <taxon>Muridae</taxon>
        <taxon>Murinae</taxon>
        <taxon>Mus</taxon>
        <taxon>Mus</taxon>
    </lineage>
</organism>
<feature type="region of interest" description="Disordered" evidence="1">
    <location>
        <begin position="80"/>
        <end position="113"/>
    </location>
</feature>
<name>Q8C4G7_MOUSE</name>
<feature type="compositionally biased region" description="Polar residues" evidence="1">
    <location>
        <begin position="80"/>
        <end position="92"/>
    </location>
</feature>
<reference evidence="2" key="3">
    <citation type="journal article" date="2000" name="Genome Res.">
        <title>RIKEN integrated sequence analysis (RISA) system--384-format sequencing pipeline with 384 multicapillary sequencer.</title>
        <authorList>
            <person name="Shibata K."/>
            <person name="Itoh M."/>
            <person name="Aizawa K."/>
            <person name="Nagaoka S."/>
            <person name="Sasaki N."/>
            <person name="Carninci P."/>
            <person name="Konno H."/>
            <person name="Akiyama J."/>
            <person name="Nishi K."/>
            <person name="Kitsunai T."/>
            <person name="Tashiro H."/>
            <person name="Itoh M."/>
            <person name="Sumi N."/>
            <person name="Ishii Y."/>
            <person name="Nakamura S."/>
            <person name="Hazama M."/>
            <person name="Nishine T."/>
            <person name="Harada A."/>
            <person name="Yamamoto R."/>
            <person name="Matsumoto H."/>
            <person name="Sakaguchi S."/>
            <person name="Ikegami T."/>
            <person name="Kashiwagi K."/>
            <person name="Fujiwake S."/>
            <person name="Inoue K."/>
            <person name="Togawa Y."/>
            <person name="Izawa M."/>
            <person name="Ohara E."/>
            <person name="Watahiki M."/>
            <person name="Yoneda Y."/>
            <person name="Ishikawa T."/>
            <person name="Ozawa K."/>
            <person name="Tanaka T."/>
            <person name="Matsuura S."/>
            <person name="Kawai J."/>
            <person name="Okazaki Y."/>
            <person name="Muramatsu M."/>
            <person name="Inoue Y."/>
            <person name="Kira A."/>
            <person name="Hayashizaki Y."/>
        </authorList>
    </citation>
    <scope>NUCLEOTIDE SEQUENCE</scope>
    <source>
        <strain evidence="2">C57BL/6J</strain>
        <tissue evidence="2">Cerebellum</tissue>
    </source>
</reference>
<reference evidence="2" key="5">
    <citation type="journal article" date="2002" name="Nature">
        <title>Analysis of the mouse transcriptome based on functional annotation of 60,770 full-length cDNAs.</title>
        <authorList>
            <consortium name="The FANTOM Consortium and the RIKEN Genome Exploration Research Group Phase I and II Team"/>
        </authorList>
    </citation>
    <scope>NUCLEOTIDE SEQUENCE</scope>
    <source>
        <strain evidence="2">C57BL/6J</strain>
        <tissue evidence="2">Cerebellum</tissue>
    </source>
</reference>
<accession>Q8C4G7</accession>
<feature type="non-terminal residue" evidence="2">
    <location>
        <position position="1"/>
    </location>
</feature>
<sequence length="113" mass="12019">DSRRRDLSRWNDRVVTRGLLHSVEVETTGLKVTGQGILGPQTPSWARSRGPLGAASLPPACSILRLSGGQLRSWRSSYSANSVSPCASSTKMSPMERWLRGPTAAGDEGAALA</sequence>
<proteinExistence type="evidence at transcript level"/>
<gene>
    <name evidence="3" type="primary">Gm9901</name>
</gene>
<reference evidence="2" key="7">
    <citation type="journal article" date="2005" name="Science">
        <title>The Transcriptional Landscape of the Mammalian Genome.</title>
        <authorList>
            <consortium name="The FANTOM Consortium"/>
            <consortium name="Riken Genome Exploration Research Group and Genome Science Group (Genome Network Project Core Group)"/>
        </authorList>
    </citation>
    <scope>NUCLEOTIDE SEQUENCE</scope>
    <source>
        <strain evidence="2">C57BL/6J</strain>
        <tissue evidence="2">Cerebellum</tissue>
    </source>
</reference>
<dbReference type="AGR" id="MGI:3708797"/>
<dbReference type="EMBL" id="AK082235">
    <property type="protein sequence ID" value="BAC38444.1"/>
    <property type="molecule type" value="mRNA"/>
</dbReference>
<reference evidence="2" key="1">
    <citation type="journal article" date="1999" name="Methods Enzymol.">
        <title>High-efficiency full-length cDNA cloning.</title>
        <authorList>
            <person name="Carninci P."/>
            <person name="Hayashizaki Y."/>
        </authorList>
    </citation>
    <scope>NUCLEOTIDE SEQUENCE</scope>
    <source>
        <strain evidence="2">C57BL/6J</strain>
        <tissue evidence="2">Cerebellum</tissue>
    </source>
</reference>
<reference evidence="2" key="2">
    <citation type="journal article" date="2000" name="Genome Res.">
        <title>Normalization and subtraction of cap-trapper-selected cDNAs to prepare full-length cDNA libraries for rapid discovery of new genes.</title>
        <authorList>
            <person name="Carninci P."/>
            <person name="Shibata Y."/>
            <person name="Hayatsu N."/>
            <person name="Sugahara Y."/>
            <person name="Shibata K."/>
            <person name="Itoh M."/>
            <person name="Konno H."/>
            <person name="Okazaki Y."/>
            <person name="Muramatsu M."/>
            <person name="Hayashizaki Y."/>
        </authorList>
    </citation>
    <scope>NUCLEOTIDE SEQUENCE</scope>
    <source>
        <strain evidence="2">C57BL/6J</strain>
        <tissue evidence="2">Cerebellum</tissue>
    </source>
</reference>
<dbReference type="AlphaFoldDB" id="Q8C4G7"/>
<evidence type="ECO:0000313" key="2">
    <source>
        <dbReference type="EMBL" id="BAC38444.1"/>
    </source>
</evidence>
<reference evidence="2" key="8">
    <citation type="journal article" date="2005" name="Science">
        <title>Antisense Transcription in the Mammalian Transcriptome.</title>
        <authorList>
            <consortium name="RIKEN Genome Exploration Research Group and Genome Science Group (Genome Network Project Core Group) and the FANTOM Consortium"/>
        </authorList>
    </citation>
    <scope>NUCLEOTIDE SEQUENCE</scope>
    <source>
        <strain evidence="2">C57BL/6J</strain>
        <tissue evidence="2">Cerebellum</tissue>
    </source>
</reference>
<reference evidence="2" key="6">
    <citation type="submission" date="2002-04" db="EMBL/GenBank/DDBJ databases">
        <authorList>
            <person name="Adachi J."/>
            <person name="Aizawa K."/>
            <person name="Akimura T."/>
            <person name="Arakawa T."/>
            <person name="Bono H."/>
            <person name="Carninci P."/>
            <person name="Fukuda S."/>
            <person name="Furuno M."/>
            <person name="Hanagaki T."/>
            <person name="Hara A."/>
            <person name="Hashizume W."/>
            <person name="Hayashida K."/>
            <person name="Hayatsu N."/>
            <person name="Hiramoto K."/>
            <person name="Hiraoka T."/>
            <person name="Hirozane T."/>
            <person name="Hori F."/>
            <person name="Imotani K."/>
            <person name="Ishii Y."/>
            <person name="Itoh M."/>
            <person name="Kagawa I."/>
            <person name="Kasukawa T."/>
            <person name="Katoh H."/>
            <person name="Kawai J."/>
            <person name="Kojima Y."/>
            <person name="Kondo S."/>
            <person name="Konno H."/>
            <person name="Kouda M."/>
            <person name="Koya S."/>
            <person name="Kurihara C."/>
            <person name="Matsuyama T."/>
            <person name="Miyazaki A."/>
            <person name="Murata M."/>
            <person name="Nakamura M."/>
            <person name="Nishi K."/>
            <person name="Nomura K."/>
            <person name="Numazaki R."/>
            <person name="Ohno M."/>
            <person name="Ohsato N."/>
            <person name="Okazaki Y."/>
            <person name="Saito R."/>
            <person name="Saitoh H."/>
            <person name="Sakai C."/>
            <person name="Sakai K."/>
            <person name="Sakazume N."/>
            <person name="Sano H."/>
            <person name="Sasaki D."/>
            <person name="Shibata K."/>
            <person name="Shinagawa A."/>
            <person name="Shiraki T."/>
            <person name="Sogabe Y."/>
            <person name="Tagami M."/>
            <person name="Tagawa A."/>
            <person name="Takahashi F."/>
            <person name="Takaku-Akahira S."/>
            <person name="Takeda Y."/>
            <person name="Tanaka T."/>
            <person name="Tomaru A."/>
            <person name="Toya T."/>
            <person name="Yasunishi A."/>
            <person name="Muramatsu M."/>
            <person name="Hayashizaki Y."/>
        </authorList>
    </citation>
    <scope>NUCLEOTIDE SEQUENCE</scope>
    <source>
        <strain evidence="2">C57BL/6J</strain>
        <tissue evidence="2">Cerebellum</tissue>
    </source>
</reference>
<evidence type="ECO:0000313" key="3">
    <source>
        <dbReference type="MGI" id="MGI:3708797"/>
    </source>
</evidence>